<accession>A0AAN7NGY9</accession>
<evidence type="ECO:0000313" key="2">
    <source>
        <dbReference type="Proteomes" id="UP001333110"/>
    </source>
</evidence>
<proteinExistence type="predicted"/>
<evidence type="ECO:0000313" key="1">
    <source>
        <dbReference type="EMBL" id="KAK4824801.1"/>
    </source>
</evidence>
<dbReference type="EMBL" id="JAUNZN010000003">
    <property type="protein sequence ID" value="KAK4824801.1"/>
    <property type="molecule type" value="Genomic_DNA"/>
</dbReference>
<gene>
    <name evidence="1" type="ORF">QYF61_019469</name>
</gene>
<protein>
    <submittedName>
        <fullName evidence="1">Uncharacterized protein</fullName>
    </submittedName>
</protein>
<comment type="caution">
    <text evidence="1">The sequence shown here is derived from an EMBL/GenBank/DDBJ whole genome shotgun (WGS) entry which is preliminary data.</text>
</comment>
<sequence>MGDPRWSSLFLKDCTPWKGPTLEQFVKSCSPWEGPTLEELVEDCLLWVGPHAGAGEEGEEEGAAETTCDEMNPALMLDNLFSEEIFLNIQSKPPLEQLEAISSHPITCYLAKETDPHLSTTSFQRAIRSPLSLLFSRLNNPSSLSCSSQDLCSRPFTSFVALLWTLSLENCLIVSGQCLSQYLSCSEGPKLNTVFEVRPHQCRVQGDNLFPSPAGHTIFDTSQDAIGLLGHLGTLLAPIQLAVDQHPQVFFHRTAFQPLFPKPVVLLGVVVTQVQDPNHRITESQNRIGWKRPLRSSSPTVNLTLPSPPLHHVPQHLIQTSFKYLQGW</sequence>
<name>A0AAN7NGY9_MYCAM</name>
<dbReference type="Proteomes" id="UP001333110">
    <property type="component" value="Unassembled WGS sequence"/>
</dbReference>
<reference evidence="1 2" key="1">
    <citation type="journal article" date="2023" name="J. Hered.">
        <title>Chromosome-level genome of the wood stork (Mycteria americana) provides insight into avian chromosome evolution.</title>
        <authorList>
            <person name="Flamio R. Jr."/>
            <person name="Ramstad K.M."/>
        </authorList>
    </citation>
    <scope>NUCLEOTIDE SEQUENCE [LARGE SCALE GENOMIC DNA]</scope>
    <source>
        <strain evidence="1">JAX WOST 10</strain>
    </source>
</reference>
<keyword evidence="2" id="KW-1185">Reference proteome</keyword>
<organism evidence="1 2">
    <name type="scientific">Mycteria americana</name>
    <name type="common">Wood stork</name>
    <dbReference type="NCBI Taxonomy" id="33587"/>
    <lineage>
        <taxon>Eukaryota</taxon>
        <taxon>Metazoa</taxon>
        <taxon>Chordata</taxon>
        <taxon>Craniata</taxon>
        <taxon>Vertebrata</taxon>
        <taxon>Euteleostomi</taxon>
        <taxon>Archelosauria</taxon>
        <taxon>Archosauria</taxon>
        <taxon>Dinosauria</taxon>
        <taxon>Saurischia</taxon>
        <taxon>Theropoda</taxon>
        <taxon>Coelurosauria</taxon>
        <taxon>Aves</taxon>
        <taxon>Neognathae</taxon>
        <taxon>Neoaves</taxon>
        <taxon>Aequornithes</taxon>
        <taxon>Ciconiiformes</taxon>
        <taxon>Ciconiidae</taxon>
        <taxon>Mycteria</taxon>
    </lineage>
</organism>
<dbReference type="AlphaFoldDB" id="A0AAN7NGY9"/>